<keyword evidence="1" id="KW-0812">Transmembrane</keyword>
<feature type="transmembrane region" description="Helical" evidence="1">
    <location>
        <begin position="55"/>
        <end position="73"/>
    </location>
</feature>
<dbReference type="Pfam" id="PF10067">
    <property type="entry name" value="DUF2306"/>
    <property type="match status" value="1"/>
</dbReference>
<reference evidence="2" key="1">
    <citation type="submission" date="2021-12" db="EMBL/GenBank/DDBJ databases">
        <authorList>
            <person name="Cha I.-T."/>
            <person name="Lee K.-E."/>
            <person name="Park S.-J."/>
        </authorList>
    </citation>
    <scope>NUCLEOTIDE SEQUENCE</scope>
    <source>
        <strain evidence="2">YSM-43</strain>
    </source>
</reference>
<keyword evidence="3" id="KW-1185">Reference proteome</keyword>
<evidence type="ECO:0000313" key="2">
    <source>
        <dbReference type="EMBL" id="UOX32492.1"/>
    </source>
</evidence>
<dbReference type="InterPro" id="IPR018750">
    <property type="entry name" value="DUF2306_membrane"/>
</dbReference>
<proteinExistence type="predicted"/>
<keyword evidence="1" id="KW-1133">Transmembrane helix</keyword>
<accession>A0ABY4HJH3</accession>
<evidence type="ECO:0000313" key="3">
    <source>
        <dbReference type="Proteomes" id="UP000830454"/>
    </source>
</evidence>
<evidence type="ECO:0000256" key="1">
    <source>
        <dbReference type="SAM" id="Phobius"/>
    </source>
</evidence>
<dbReference type="EMBL" id="CP090145">
    <property type="protein sequence ID" value="UOX32492.1"/>
    <property type="molecule type" value="Genomic_DNA"/>
</dbReference>
<dbReference type="RefSeq" id="WP_246915274.1">
    <property type="nucleotide sequence ID" value="NZ_CP090145.1"/>
</dbReference>
<feature type="transmembrane region" description="Helical" evidence="1">
    <location>
        <begin position="21"/>
        <end position="43"/>
    </location>
</feature>
<protein>
    <submittedName>
        <fullName evidence="2">DUF2306 domain-containing protein</fullName>
    </submittedName>
</protein>
<organism evidence="2 3">
    <name type="scientific">Flavobacterium sediminilitoris</name>
    <dbReference type="NCBI Taxonomy" id="2024526"/>
    <lineage>
        <taxon>Bacteria</taxon>
        <taxon>Pseudomonadati</taxon>
        <taxon>Bacteroidota</taxon>
        <taxon>Flavobacteriia</taxon>
        <taxon>Flavobacteriales</taxon>
        <taxon>Flavobacteriaceae</taxon>
        <taxon>Flavobacterium</taxon>
    </lineage>
</organism>
<reference evidence="2" key="2">
    <citation type="submission" date="2022-04" db="EMBL/GenBank/DDBJ databases">
        <title>Complete Genome Sequence of Flavobacterium sediminilitoris YSM-43, Isolated from a Tidal Sediment.</title>
        <authorList>
            <person name="Lee P.A."/>
        </authorList>
    </citation>
    <scope>NUCLEOTIDE SEQUENCE</scope>
    <source>
        <strain evidence="2">YSM-43</strain>
    </source>
</reference>
<sequence length="83" mass="9725">MTGLLPVIFIFKKHQKFAIRSFALTLSAISLRLFKYIIVFLLQTSPMDTYRIVSWLGWIFNLVIAEVIILYLLKNKKYNGIKT</sequence>
<dbReference type="Proteomes" id="UP000830454">
    <property type="component" value="Chromosome"/>
</dbReference>
<keyword evidence="1" id="KW-0472">Membrane</keyword>
<gene>
    <name evidence="2" type="ORF">LXD69_10560</name>
</gene>
<name>A0ABY4HJH3_9FLAO</name>